<keyword evidence="2" id="KW-1185">Reference proteome</keyword>
<dbReference type="AlphaFoldDB" id="A0A0C9VXJ0"/>
<dbReference type="HOGENOM" id="CLU_460084_0_0_1"/>
<evidence type="ECO:0008006" key="3">
    <source>
        <dbReference type="Google" id="ProtNLM"/>
    </source>
</evidence>
<organism evidence="1 2">
    <name type="scientific">Hydnomerulius pinastri MD-312</name>
    <dbReference type="NCBI Taxonomy" id="994086"/>
    <lineage>
        <taxon>Eukaryota</taxon>
        <taxon>Fungi</taxon>
        <taxon>Dikarya</taxon>
        <taxon>Basidiomycota</taxon>
        <taxon>Agaricomycotina</taxon>
        <taxon>Agaricomycetes</taxon>
        <taxon>Agaricomycetidae</taxon>
        <taxon>Boletales</taxon>
        <taxon>Boletales incertae sedis</taxon>
        <taxon>Leucogyrophana</taxon>
    </lineage>
</organism>
<proteinExistence type="predicted"/>
<sequence>MEPQSALSFQLGSSSSCPCKEVLLIRVFGWGNALSPRGGDQLERYAPEHVGCCLKEDKSKANLSAEMVCKQPLQHLLPDYATEIELRVVEQELHASPTMIQIPLTPPEPVRAIQFSPISFLPNEILIDIFTHALLVERPHSATSLPFQHVVGGVCNAWRGVILQTPELWTRAFITSAMPADHLQTYVEKSKGFKFDAHMCHWPAPECANEINSSEAFLDSIIGVLRGHVHRLRSLALWDVSDTAVCTLMSCLRNTSAPCLESVSVKANPTAHTFFYQLRNLYLLPFLAGSAPELTHLEIDHFPIETFRMRSDWRFDVPNLTSLTLRTNECSLMGYQLPPYLIEFPALCALLRSTPNLTYLALYGPVIEPDEDFPVRPPGAALPALTTLIIHRREPGVRYYCELLNVITAPRLTHLEIPFHDELSVELPYADRTAGYLFDGEGNPRFGGVRRLRLHDSAVKWVLPTRSYVRAFPDVEEVVLGGTDVPRFAATLRGFVVSEHGSEHGALAPGAWAGVRKVVLREVDMGAWKGCVRGFCKWLAARGHEGGVTIQIEVRGNGQPGVQEGWYDDKALMRSIQRLRKYAQVEFTDSVDA</sequence>
<gene>
    <name evidence="1" type="ORF">HYDPIDRAFT_30094</name>
</gene>
<protein>
    <recommendedName>
        <fullName evidence="3">F-box domain-containing protein</fullName>
    </recommendedName>
</protein>
<dbReference type="Gene3D" id="1.20.1280.50">
    <property type="match status" value="1"/>
</dbReference>
<dbReference type="Proteomes" id="UP000053820">
    <property type="component" value="Unassembled WGS sequence"/>
</dbReference>
<evidence type="ECO:0000313" key="1">
    <source>
        <dbReference type="EMBL" id="KIJ62965.1"/>
    </source>
</evidence>
<dbReference type="EMBL" id="KN839853">
    <property type="protein sequence ID" value="KIJ62965.1"/>
    <property type="molecule type" value="Genomic_DNA"/>
</dbReference>
<evidence type="ECO:0000313" key="2">
    <source>
        <dbReference type="Proteomes" id="UP000053820"/>
    </source>
</evidence>
<dbReference type="OrthoDB" id="2269034at2759"/>
<dbReference type="InterPro" id="IPR032675">
    <property type="entry name" value="LRR_dom_sf"/>
</dbReference>
<dbReference type="SUPFAM" id="SSF52047">
    <property type="entry name" value="RNI-like"/>
    <property type="match status" value="1"/>
</dbReference>
<name>A0A0C9VXJ0_9AGAM</name>
<reference evidence="1 2" key="1">
    <citation type="submission" date="2014-04" db="EMBL/GenBank/DDBJ databases">
        <title>Evolutionary Origins and Diversification of the Mycorrhizal Mutualists.</title>
        <authorList>
            <consortium name="DOE Joint Genome Institute"/>
            <consortium name="Mycorrhizal Genomics Consortium"/>
            <person name="Kohler A."/>
            <person name="Kuo A."/>
            <person name="Nagy L.G."/>
            <person name="Floudas D."/>
            <person name="Copeland A."/>
            <person name="Barry K.W."/>
            <person name="Cichocki N."/>
            <person name="Veneault-Fourrey C."/>
            <person name="LaButti K."/>
            <person name="Lindquist E.A."/>
            <person name="Lipzen A."/>
            <person name="Lundell T."/>
            <person name="Morin E."/>
            <person name="Murat C."/>
            <person name="Riley R."/>
            <person name="Ohm R."/>
            <person name="Sun H."/>
            <person name="Tunlid A."/>
            <person name="Henrissat B."/>
            <person name="Grigoriev I.V."/>
            <person name="Hibbett D.S."/>
            <person name="Martin F."/>
        </authorList>
    </citation>
    <scope>NUCLEOTIDE SEQUENCE [LARGE SCALE GENOMIC DNA]</scope>
    <source>
        <strain evidence="1 2">MD-312</strain>
    </source>
</reference>
<dbReference type="Gene3D" id="3.80.10.10">
    <property type="entry name" value="Ribonuclease Inhibitor"/>
    <property type="match status" value="1"/>
</dbReference>
<accession>A0A0C9VXJ0</accession>